<dbReference type="SUPFAM" id="SSF47616">
    <property type="entry name" value="GST C-terminal domain-like"/>
    <property type="match status" value="1"/>
</dbReference>
<dbReference type="CDD" id="cd03048">
    <property type="entry name" value="GST_N_Ure2p_like"/>
    <property type="match status" value="1"/>
</dbReference>
<name>A0A9Q4CMV5_MORMO</name>
<dbReference type="InterPro" id="IPR004045">
    <property type="entry name" value="Glutathione_S-Trfase_N"/>
</dbReference>
<dbReference type="Pfam" id="PF00043">
    <property type="entry name" value="GST_C"/>
    <property type="match status" value="1"/>
</dbReference>
<dbReference type="EMBL" id="JAPNMI010000002">
    <property type="protein sequence ID" value="MCY0789062.1"/>
    <property type="molecule type" value="Genomic_DNA"/>
</dbReference>
<dbReference type="RefSeq" id="WP_054424878.1">
    <property type="nucleotide sequence ID" value="NZ_CABMNP010000143.1"/>
</dbReference>
<dbReference type="SFLD" id="SFLDG01150">
    <property type="entry name" value="Main.1:_Beta-like"/>
    <property type="match status" value="1"/>
</dbReference>
<accession>A0A9Q4CMV5</accession>
<sequence length="223" mass="24969">MTVSKKPDITFYTADTPNGLKVALFLHEAGIPFERRFVDLSAGEQHQPAFLAINPNGKIPAIVDHAADITLFESGAILTRLSDKYPLFKPDSLKEQCQVQQWLHFQIGGIGPMMGQLWWFLHGSKTRNEEALARYRKETLRLLGVVEKQLQISPYLAGDTYTIADMAAFSWLRTWHELDLDLSAFPAVMAWLTALSARPAVKEAINVNMIRDSVTFIAPAGNQ</sequence>
<dbReference type="Pfam" id="PF02798">
    <property type="entry name" value="GST_N"/>
    <property type="match status" value="1"/>
</dbReference>
<dbReference type="AlphaFoldDB" id="A0A9Q4CMV5"/>
<feature type="domain" description="GST N-terminal" evidence="2">
    <location>
        <begin position="6"/>
        <end position="89"/>
    </location>
</feature>
<dbReference type="InterPro" id="IPR036249">
    <property type="entry name" value="Thioredoxin-like_sf"/>
</dbReference>
<dbReference type="SFLD" id="SFLDG00358">
    <property type="entry name" value="Main_(cytGST)"/>
    <property type="match status" value="1"/>
</dbReference>
<dbReference type="PANTHER" id="PTHR44051:SF8">
    <property type="entry name" value="GLUTATHIONE S-TRANSFERASE GSTA"/>
    <property type="match status" value="1"/>
</dbReference>
<comment type="similarity">
    <text evidence="1">Belongs to the GST superfamily.</text>
</comment>
<proteinExistence type="inferred from homology"/>
<feature type="domain" description="GST C-terminal" evidence="3">
    <location>
        <begin position="92"/>
        <end position="216"/>
    </location>
</feature>
<dbReference type="InterPro" id="IPR010987">
    <property type="entry name" value="Glutathione-S-Trfase_C-like"/>
</dbReference>
<dbReference type="PANTHER" id="PTHR44051">
    <property type="entry name" value="GLUTATHIONE S-TRANSFERASE-RELATED"/>
    <property type="match status" value="1"/>
</dbReference>
<evidence type="ECO:0000259" key="2">
    <source>
        <dbReference type="PROSITE" id="PS50404"/>
    </source>
</evidence>
<dbReference type="InterPro" id="IPR004046">
    <property type="entry name" value="GST_C"/>
</dbReference>
<dbReference type="Proteomes" id="UP001076655">
    <property type="component" value="Unassembled WGS sequence"/>
</dbReference>
<dbReference type="SFLD" id="SFLDS00019">
    <property type="entry name" value="Glutathione_Transferase_(cytos"/>
    <property type="match status" value="1"/>
</dbReference>
<dbReference type="Gene3D" id="3.40.30.10">
    <property type="entry name" value="Glutaredoxin"/>
    <property type="match status" value="1"/>
</dbReference>
<evidence type="ECO:0000313" key="5">
    <source>
        <dbReference type="Proteomes" id="UP001076655"/>
    </source>
</evidence>
<organism evidence="4 5">
    <name type="scientific">Morganella morganii</name>
    <name type="common">Proteus morganii</name>
    <dbReference type="NCBI Taxonomy" id="582"/>
    <lineage>
        <taxon>Bacteria</taxon>
        <taxon>Pseudomonadati</taxon>
        <taxon>Pseudomonadota</taxon>
        <taxon>Gammaproteobacteria</taxon>
        <taxon>Enterobacterales</taxon>
        <taxon>Morganellaceae</taxon>
        <taxon>Morganella</taxon>
    </lineage>
</organism>
<evidence type="ECO:0000259" key="3">
    <source>
        <dbReference type="PROSITE" id="PS50405"/>
    </source>
</evidence>
<dbReference type="PROSITE" id="PS50405">
    <property type="entry name" value="GST_CTER"/>
    <property type="match status" value="1"/>
</dbReference>
<evidence type="ECO:0000256" key="1">
    <source>
        <dbReference type="RuleBase" id="RU003494"/>
    </source>
</evidence>
<dbReference type="InterPro" id="IPR036282">
    <property type="entry name" value="Glutathione-S-Trfase_C_sf"/>
</dbReference>
<reference evidence="4" key="1">
    <citation type="submission" date="2022-08" db="EMBL/GenBank/DDBJ databases">
        <authorList>
            <person name="Dale J.L."/>
        </authorList>
    </citation>
    <scope>NUCLEOTIDE SEQUENCE</scope>
    <source>
        <strain evidence="4">2022EL-00758</strain>
    </source>
</reference>
<evidence type="ECO:0000313" key="4">
    <source>
        <dbReference type="EMBL" id="MCY0789062.1"/>
    </source>
</evidence>
<protein>
    <submittedName>
        <fullName evidence="4">Glutathione binding-like protein</fullName>
    </submittedName>
</protein>
<dbReference type="Gene3D" id="1.20.1050.10">
    <property type="match status" value="1"/>
</dbReference>
<dbReference type="SFLD" id="SFLDG01151">
    <property type="entry name" value="Main.2:_Nu-like"/>
    <property type="match status" value="1"/>
</dbReference>
<comment type="caution">
    <text evidence="4">The sequence shown here is derived from an EMBL/GenBank/DDBJ whole genome shotgun (WGS) entry which is preliminary data.</text>
</comment>
<dbReference type="InterPro" id="IPR040079">
    <property type="entry name" value="Glutathione_S-Trfase"/>
</dbReference>
<gene>
    <name evidence="4" type="ORF">N0392_05075</name>
</gene>
<dbReference type="SUPFAM" id="SSF52833">
    <property type="entry name" value="Thioredoxin-like"/>
    <property type="match status" value="1"/>
</dbReference>
<dbReference type="PROSITE" id="PS50404">
    <property type="entry name" value="GST_NTER"/>
    <property type="match status" value="1"/>
</dbReference>